<feature type="domain" description="Proteasome activator Blm10 middle HEAT repeats region" evidence="5">
    <location>
        <begin position="4"/>
        <end position="98"/>
    </location>
</feature>
<dbReference type="Pfam" id="PF16507">
    <property type="entry name" value="HEAT_PSME4_mid"/>
    <property type="match status" value="2"/>
</dbReference>
<dbReference type="EMBL" id="PNBA02000010">
    <property type="protein sequence ID" value="KAG6411681.1"/>
    <property type="molecule type" value="Genomic_DNA"/>
</dbReference>
<proteinExistence type="predicted"/>
<gene>
    <name evidence="6" type="ORF">SASPL_129765</name>
</gene>
<dbReference type="InterPro" id="IPR035309">
    <property type="entry name" value="PSME4"/>
</dbReference>
<dbReference type="GO" id="GO:0010499">
    <property type="term" value="P:proteasomal ubiquitin-independent protein catabolic process"/>
    <property type="evidence" value="ECO:0007669"/>
    <property type="project" value="TreeGrafter"/>
</dbReference>
<dbReference type="GO" id="GO:0070628">
    <property type="term" value="F:proteasome binding"/>
    <property type="evidence" value="ECO:0007669"/>
    <property type="project" value="InterPro"/>
</dbReference>
<accession>A0A8X8XDB3</accession>
<keyword evidence="1" id="KW-0677">Repeat</keyword>
<evidence type="ECO:0000256" key="2">
    <source>
        <dbReference type="ARBA" id="ARBA00022763"/>
    </source>
</evidence>
<dbReference type="Pfam" id="PF11919">
    <property type="entry name" value="PSME4_C"/>
    <property type="match status" value="1"/>
</dbReference>
<evidence type="ECO:0008006" key="8">
    <source>
        <dbReference type="Google" id="ProtNLM"/>
    </source>
</evidence>
<dbReference type="GO" id="GO:0006281">
    <property type="term" value="P:DNA repair"/>
    <property type="evidence" value="ECO:0007669"/>
    <property type="project" value="UniProtKB-KW"/>
</dbReference>
<protein>
    <recommendedName>
        <fullName evidence="8">Proteasome activator subunit 4</fullName>
    </recommendedName>
</protein>
<reference evidence="6" key="2">
    <citation type="submission" date="2020-08" db="EMBL/GenBank/DDBJ databases">
        <title>Plant Genome Project.</title>
        <authorList>
            <person name="Zhang R.-G."/>
        </authorList>
    </citation>
    <scope>NUCLEOTIDE SEQUENCE</scope>
    <source>
        <strain evidence="6">Huo1</strain>
        <tissue evidence="6">Leaf</tissue>
    </source>
</reference>
<dbReference type="PANTHER" id="PTHR32170:SF3">
    <property type="entry name" value="PROTEASOME ACTIVATOR COMPLEX SUBUNIT 4"/>
    <property type="match status" value="1"/>
</dbReference>
<organism evidence="6">
    <name type="scientific">Salvia splendens</name>
    <name type="common">Scarlet sage</name>
    <dbReference type="NCBI Taxonomy" id="180675"/>
    <lineage>
        <taxon>Eukaryota</taxon>
        <taxon>Viridiplantae</taxon>
        <taxon>Streptophyta</taxon>
        <taxon>Embryophyta</taxon>
        <taxon>Tracheophyta</taxon>
        <taxon>Spermatophyta</taxon>
        <taxon>Magnoliopsida</taxon>
        <taxon>eudicotyledons</taxon>
        <taxon>Gunneridae</taxon>
        <taxon>Pentapetalae</taxon>
        <taxon>asterids</taxon>
        <taxon>lamiids</taxon>
        <taxon>Lamiales</taxon>
        <taxon>Lamiaceae</taxon>
        <taxon>Nepetoideae</taxon>
        <taxon>Mentheae</taxon>
        <taxon>Salviinae</taxon>
        <taxon>Salvia</taxon>
        <taxon>Salvia subgen. Calosphace</taxon>
        <taxon>core Calosphace</taxon>
    </lineage>
</organism>
<evidence type="ECO:0000313" key="7">
    <source>
        <dbReference type="Proteomes" id="UP000298416"/>
    </source>
</evidence>
<evidence type="ECO:0000256" key="3">
    <source>
        <dbReference type="ARBA" id="ARBA00023204"/>
    </source>
</evidence>
<keyword evidence="3" id="KW-0234">DNA repair</keyword>
<dbReference type="Proteomes" id="UP000298416">
    <property type="component" value="Unassembled WGS sequence"/>
</dbReference>
<dbReference type="AlphaFoldDB" id="A0A8X8XDB3"/>
<feature type="domain" description="Proteasome activator complex subunit 4 C-terminal" evidence="4">
    <location>
        <begin position="620"/>
        <end position="666"/>
    </location>
</feature>
<reference evidence="6" key="1">
    <citation type="submission" date="2018-01" db="EMBL/GenBank/DDBJ databases">
        <authorList>
            <person name="Mao J.F."/>
        </authorList>
    </citation>
    <scope>NUCLEOTIDE SEQUENCE</scope>
    <source>
        <strain evidence="6">Huo1</strain>
        <tissue evidence="6">Leaf</tissue>
    </source>
</reference>
<sequence>MMIKFLKEYYSRSKDSSKQSGLFLTKSERVYFVNTILKLIDRGQYSKNEHLSETVATATSILSYVEPSLVLPFLASRFYMALETMTATHQLKSTVASVAFAGRSLFLASLTALPMDNGSDSFAESAVASVAFARRSLLLTSLTALPMDNGSDPYANLLMTSLSNALLGYFLYSKTWNLVVYFSGAAGMKALIYHQLQGLTFLVKEGPYYFCMLEILLGRLSASLYMQALKKISEFVTTSILPGAIAEIGLLCSACVHSNPQDAIFQLIKPILESVTTSLEGTPKTGYRKRATSNASSSRKEKSILSPALETAIEYQLKVLSEAISNGGPALLSYREQFKEVLSSAFDSTSWKIVYGPQWVDIKDFSLDKPIMGPKWHVPIEDEISFANELLKLHFESALDDLLTICQSKIHSHPGDEKDHSKVTLQQVNSSLQGEMRKINLKCLLQVYSSLQGVLSCLPDFRPSSENGMVKEAGASPFLIAGATGSCVGSTELREMAAGVIYETCKYLLKVKSDDSILLLLVIRIMDTLGNHGNAEYEEWYNHRQALESTVVVEPPACCAMYPEVDEKMAVNNFKVCGENLKNPSLPENEISGSCAVLTSETVLMHGCRSMLLCWPVPSPLKSTVTKAVAEFRRTHADTCHVNKESFDEYQLEVLADASSSYSYFA</sequence>
<evidence type="ECO:0000259" key="4">
    <source>
        <dbReference type="Pfam" id="PF11919"/>
    </source>
</evidence>
<keyword evidence="2" id="KW-0227">DNA damage</keyword>
<dbReference type="GO" id="GO:0016504">
    <property type="term" value="F:peptidase activator activity"/>
    <property type="evidence" value="ECO:0007669"/>
    <property type="project" value="InterPro"/>
</dbReference>
<dbReference type="GO" id="GO:0005829">
    <property type="term" value="C:cytosol"/>
    <property type="evidence" value="ECO:0007669"/>
    <property type="project" value="TreeGrafter"/>
</dbReference>
<dbReference type="InterPro" id="IPR032430">
    <property type="entry name" value="Blm10_mid"/>
</dbReference>
<evidence type="ECO:0000256" key="1">
    <source>
        <dbReference type="ARBA" id="ARBA00022737"/>
    </source>
</evidence>
<dbReference type="GO" id="GO:0005634">
    <property type="term" value="C:nucleus"/>
    <property type="evidence" value="ECO:0007669"/>
    <property type="project" value="TreeGrafter"/>
</dbReference>
<dbReference type="InterPro" id="IPR021843">
    <property type="entry name" value="PSME4_C"/>
</dbReference>
<comment type="caution">
    <text evidence="6">The sequence shown here is derived from an EMBL/GenBank/DDBJ whole genome shotgun (WGS) entry which is preliminary data.</text>
</comment>
<evidence type="ECO:0000313" key="6">
    <source>
        <dbReference type="EMBL" id="KAG6411681.1"/>
    </source>
</evidence>
<feature type="domain" description="Proteasome activator Blm10 middle HEAT repeats region" evidence="5">
    <location>
        <begin position="212"/>
        <end position="349"/>
    </location>
</feature>
<name>A0A8X8XDB3_SALSN</name>
<dbReference type="PANTHER" id="PTHR32170">
    <property type="entry name" value="PROTEASOME ACTIVATOR COMPLEX SUBUNIT 4"/>
    <property type="match status" value="1"/>
</dbReference>
<keyword evidence="7" id="KW-1185">Reference proteome</keyword>
<evidence type="ECO:0000259" key="5">
    <source>
        <dbReference type="Pfam" id="PF16507"/>
    </source>
</evidence>